<gene>
    <name evidence="1" type="ORF">IL334_006523</name>
</gene>
<sequence>MSASTSSSIKTFSDLSAHYGNYIATINSLPSTKLDPYLANSVNHNDRTLSREEYTKLIIPGSTFTIIDTVVDVNKKQIAAKLDITLEDKKKVKEIVVYALDDEWRIERVWSVVEFS</sequence>
<dbReference type="EMBL" id="CP141889">
    <property type="protein sequence ID" value="WRT69536.1"/>
    <property type="molecule type" value="Genomic_DNA"/>
</dbReference>
<proteinExistence type="predicted"/>
<keyword evidence="2" id="KW-1185">Reference proteome</keyword>
<accession>A0ABZ1D660</accession>
<dbReference type="GeneID" id="87958653"/>
<evidence type="ECO:0000313" key="2">
    <source>
        <dbReference type="Proteomes" id="UP001329825"/>
    </source>
</evidence>
<name>A0ABZ1D660_9TREE</name>
<reference evidence="1 2" key="1">
    <citation type="submission" date="2024-01" db="EMBL/GenBank/DDBJ databases">
        <title>Comparative genomics of Cryptococcus and Kwoniella reveals pathogenesis evolution and contrasting modes of karyotype evolution via chromosome fusion or intercentromeric recombination.</title>
        <authorList>
            <person name="Coelho M.A."/>
            <person name="David-Palma M."/>
            <person name="Shea T."/>
            <person name="Bowers K."/>
            <person name="McGinley-Smith S."/>
            <person name="Mohammad A.W."/>
            <person name="Gnirke A."/>
            <person name="Yurkov A.M."/>
            <person name="Nowrousian M."/>
            <person name="Sun S."/>
            <person name="Cuomo C.A."/>
            <person name="Heitman J."/>
        </authorList>
    </citation>
    <scope>NUCLEOTIDE SEQUENCE [LARGE SCALE GENOMIC DNA]</scope>
    <source>
        <strain evidence="1">CBS 11374</strain>
    </source>
</reference>
<dbReference type="Proteomes" id="UP001329825">
    <property type="component" value="Chromosome 9"/>
</dbReference>
<evidence type="ECO:0000313" key="1">
    <source>
        <dbReference type="EMBL" id="WRT69536.1"/>
    </source>
</evidence>
<dbReference type="RefSeq" id="XP_062794275.1">
    <property type="nucleotide sequence ID" value="XM_062938224.1"/>
</dbReference>
<protein>
    <submittedName>
        <fullName evidence="1">Uncharacterized protein</fullName>
    </submittedName>
</protein>
<organism evidence="1 2">
    <name type="scientific">Kwoniella shivajii</name>
    <dbReference type="NCBI Taxonomy" id="564305"/>
    <lineage>
        <taxon>Eukaryota</taxon>
        <taxon>Fungi</taxon>
        <taxon>Dikarya</taxon>
        <taxon>Basidiomycota</taxon>
        <taxon>Agaricomycotina</taxon>
        <taxon>Tremellomycetes</taxon>
        <taxon>Tremellales</taxon>
        <taxon>Cryptococcaceae</taxon>
        <taxon>Kwoniella</taxon>
    </lineage>
</organism>